<dbReference type="InterPro" id="IPR006439">
    <property type="entry name" value="HAD-SF_hydro_IA"/>
</dbReference>
<dbReference type="InterPro" id="IPR023214">
    <property type="entry name" value="HAD_sf"/>
</dbReference>
<proteinExistence type="inferred from homology"/>
<feature type="active site" description="Nucleophile" evidence="10">
    <location>
        <position position="12"/>
    </location>
</feature>
<evidence type="ECO:0000256" key="9">
    <source>
        <dbReference type="ARBA" id="ARBA00023277"/>
    </source>
</evidence>
<dbReference type="GO" id="GO:0006281">
    <property type="term" value="P:DNA repair"/>
    <property type="evidence" value="ECO:0007669"/>
    <property type="project" value="TreeGrafter"/>
</dbReference>
<dbReference type="GO" id="GO:0046872">
    <property type="term" value="F:metal ion binding"/>
    <property type="evidence" value="ECO:0007669"/>
    <property type="project" value="UniProtKB-KW"/>
</dbReference>
<reference evidence="11 12" key="1">
    <citation type="submission" date="2014-11" db="EMBL/GenBank/DDBJ databases">
        <title>Draft genome sequence of Kirrobacter mercurialis.</title>
        <authorList>
            <person name="Coil D.A."/>
            <person name="Eisen J.A."/>
        </authorList>
    </citation>
    <scope>NUCLEOTIDE SEQUENCE [LARGE SCALE GENOMIC DNA]</scope>
    <source>
        <strain evidence="11 12">Coronado</strain>
    </source>
</reference>
<dbReference type="GO" id="GO:0005829">
    <property type="term" value="C:cytosol"/>
    <property type="evidence" value="ECO:0007669"/>
    <property type="project" value="TreeGrafter"/>
</dbReference>
<dbReference type="GO" id="GO:0008967">
    <property type="term" value="F:phosphoglycolate phosphatase activity"/>
    <property type="evidence" value="ECO:0007669"/>
    <property type="project" value="UniProtKB-UniRule"/>
</dbReference>
<dbReference type="InterPro" id="IPR036412">
    <property type="entry name" value="HAD-like_sf"/>
</dbReference>
<dbReference type="SUPFAM" id="SSF56784">
    <property type="entry name" value="HAD-like"/>
    <property type="match status" value="1"/>
</dbReference>
<evidence type="ECO:0000256" key="4">
    <source>
        <dbReference type="ARBA" id="ARBA00006171"/>
    </source>
</evidence>
<comment type="catalytic activity">
    <reaction evidence="1 10">
        <text>2-phosphoglycolate + H2O = glycolate + phosphate</text>
        <dbReference type="Rhea" id="RHEA:14369"/>
        <dbReference type="ChEBI" id="CHEBI:15377"/>
        <dbReference type="ChEBI" id="CHEBI:29805"/>
        <dbReference type="ChEBI" id="CHEBI:43474"/>
        <dbReference type="ChEBI" id="CHEBI:58033"/>
        <dbReference type="EC" id="3.1.3.18"/>
    </reaction>
</comment>
<dbReference type="PANTHER" id="PTHR43434">
    <property type="entry name" value="PHOSPHOGLYCOLATE PHOSPHATASE"/>
    <property type="match status" value="1"/>
</dbReference>
<comment type="pathway">
    <text evidence="3 10">Organic acid metabolism; glycolate biosynthesis; glycolate from 2-phosphoglycolate: step 1/1.</text>
</comment>
<dbReference type="InterPro" id="IPR041492">
    <property type="entry name" value="HAD_2"/>
</dbReference>
<dbReference type="GO" id="GO:0005975">
    <property type="term" value="P:carbohydrate metabolic process"/>
    <property type="evidence" value="ECO:0007669"/>
    <property type="project" value="InterPro"/>
</dbReference>
<dbReference type="InterPro" id="IPR037512">
    <property type="entry name" value="PGPase_prok"/>
</dbReference>
<keyword evidence="7 10" id="KW-0378">Hydrolase</keyword>
<comment type="cofactor">
    <cofactor evidence="2 10">
        <name>Mg(2+)</name>
        <dbReference type="ChEBI" id="CHEBI:18420"/>
    </cofactor>
</comment>
<evidence type="ECO:0000313" key="11">
    <source>
        <dbReference type="EMBL" id="KHL25606.1"/>
    </source>
</evidence>
<evidence type="ECO:0000256" key="3">
    <source>
        <dbReference type="ARBA" id="ARBA00004818"/>
    </source>
</evidence>
<dbReference type="RefSeq" id="WP_039094118.1">
    <property type="nucleotide sequence ID" value="NZ_JTDN01000001.1"/>
</dbReference>
<dbReference type="EC" id="3.1.3.18" evidence="5 10"/>
<comment type="caution">
    <text evidence="11">The sequence shown here is derived from an EMBL/GenBank/DDBJ whole genome shotgun (WGS) entry which is preliminary data.</text>
</comment>
<comment type="similarity">
    <text evidence="4 10">Belongs to the HAD-like hydrolase superfamily. CbbY/CbbZ/Gph/YieH family.</text>
</comment>
<evidence type="ECO:0000256" key="10">
    <source>
        <dbReference type="HAMAP-Rule" id="MF_00495"/>
    </source>
</evidence>
<name>A0A0B2C0U3_9SPHN</name>
<dbReference type="EMBL" id="JTDN01000001">
    <property type="protein sequence ID" value="KHL25606.1"/>
    <property type="molecule type" value="Genomic_DNA"/>
</dbReference>
<accession>A0A0B2C0U3</accession>
<keyword evidence="6 10" id="KW-0479">Metal-binding</keyword>
<evidence type="ECO:0000256" key="8">
    <source>
        <dbReference type="ARBA" id="ARBA00022842"/>
    </source>
</evidence>
<sequence>MNSFPFTAVGFDLDGTLVDSARDLGPALQHALDAIGRPAVPAEDVVSLIGGGARAMLERGLLLTGGPLPARAFEAALAGLMDHYTAHIADHTVPYDGCLQALDDLAARGVALAVVTNKAEHLARLLLEKLDLTDRFAGIIGGDTLGAGRSKPRPDMIVEAIRLCNVGGRFAMVGDSTYDTGAARAAGVPSVALSFGYNDRPAAELGADAVIDHYDQLVPTLLRL</sequence>
<evidence type="ECO:0000313" key="12">
    <source>
        <dbReference type="Proteomes" id="UP000030988"/>
    </source>
</evidence>
<organism evidence="11 12">
    <name type="scientific">Croceibacterium mercuriale</name>
    <dbReference type="NCBI Taxonomy" id="1572751"/>
    <lineage>
        <taxon>Bacteria</taxon>
        <taxon>Pseudomonadati</taxon>
        <taxon>Pseudomonadota</taxon>
        <taxon>Alphaproteobacteria</taxon>
        <taxon>Sphingomonadales</taxon>
        <taxon>Erythrobacteraceae</taxon>
        <taxon>Croceibacterium</taxon>
    </lineage>
</organism>
<evidence type="ECO:0000256" key="7">
    <source>
        <dbReference type="ARBA" id="ARBA00022801"/>
    </source>
</evidence>
<evidence type="ECO:0000256" key="1">
    <source>
        <dbReference type="ARBA" id="ARBA00000830"/>
    </source>
</evidence>
<dbReference type="UniPathway" id="UPA00865">
    <property type="reaction ID" value="UER00834"/>
</dbReference>
<dbReference type="OrthoDB" id="9793014at2"/>
<dbReference type="SFLD" id="SFLDG01129">
    <property type="entry name" value="C1.5:_HAD__Beta-PGM__Phosphata"/>
    <property type="match status" value="1"/>
</dbReference>
<keyword evidence="9 10" id="KW-0119">Carbohydrate metabolism</keyword>
<dbReference type="SFLD" id="SFLDS00003">
    <property type="entry name" value="Haloacid_Dehalogenase"/>
    <property type="match status" value="1"/>
</dbReference>
<feature type="binding site" evidence="10">
    <location>
        <position position="14"/>
    </location>
    <ligand>
        <name>Mg(2+)</name>
        <dbReference type="ChEBI" id="CHEBI:18420"/>
    </ligand>
</feature>
<dbReference type="AlphaFoldDB" id="A0A0B2C0U3"/>
<keyword evidence="8 10" id="KW-0460">Magnesium</keyword>
<dbReference type="STRING" id="1572751.PK98_02795"/>
<dbReference type="Proteomes" id="UP000030988">
    <property type="component" value="Unassembled WGS sequence"/>
</dbReference>
<keyword evidence="12" id="KW-1185">Reference proteome</keyword>
<feature type="binding site" evidence="10">
    <location>
        <position position="175"/>
    </location>
    <ligand>
        <name>Mg(2+)</name>
        <dbReference type="ChEBI" id="CHEBI:18420"/>
    </ligand>
</feature>
<dbReference type="HAMAP" id="MF_00495">
    <property type="entry name" value="GPH_hydrolase_bact"/>
    <property type="match status" value="1"/>
</dbReference>
<evidence type="ECO:0000256" key="6">
    <source>
        <dbReference type="ARBA" id="ARBA00022723"/>
    </source>
</evidence>
<feature type="binding site" evidence="10">
    <location>
        <position position="12"/>
    </location>
    <ligand>
        <name>Mg(2+)</name>
        <dbReference type="ChEBI" id="CHEBI:18420"/>
    </ligand>
</feature>
<evidence type="ECO:0000256" key="5">
    <source>
        <dbReference type="ARBA" id="ARBA00013078"/>
    </source>
</evidence>
<dbReference type="GO" id="GO:0046295">
    <property type="term" value="P:glycolate biosynthetic process"/>
    <property type="evidence" value="ECO:0007669"/>
    <property type="project" value="UniProtKB-UniRule"/>
</dbReference>
<dbReference type="NCBIfam" id="TIGR01549">
    <property type="entry name" value="HAD-SF-IA-v1"/>
    <property type="match status" value="1"/>
</dbReference>
<comment type="function">
    <text evidence="10">Specifically catalyzes the dephosphorylation of 2-phosphoglycolate. Is involved in the dissimilation of the intracellular 2-phosphoglycolate formed during the DNA repair of 3'-phosphoglycolate ends, a major class of DNA lesions induced by oxidative stress.</text>
</comment>
<dbReference type="InterPro" id="IPR023198">
    <property type="entry name" value="PGP-like_dom2"/>
</dbReference>
<evidence type="ECO:0000256" key="2">
    <source>
        <dbReference type="ARBA" id="ARBA00001946"/>
    </source>
</evidence>
<dbReference type="Gene3D" id="1.10.150.240">
    <property type="entry name" value="Putative phosphatase, domain 2"/>
    <property type="match status" value="1"/>
</dbReference>
<dbReference type="InterPro" id="IPR050155">
    <property type="entry name" value="HAD-like_hydrolase_sf"/>
</dbReference>
<dbReference type="PANTHER" id="PTHR43434:SF1">
    <property type="entry name" value="PHOSPHOGLYCOLATE PHOSPHATASE"/>
    <property type="match status" value="1"/>
</dbReference>
<protein>
    <recommendedName>
        <fullName evidence="5 10">Phosphoglycolate phosphatase</fullName>
        <shortName evidence="10">PGP</shortName>
        <shortName evidence="10">PGPase</shortName>
        <ecNumber evidence="5 10">3.1.3.18</ecNumber>
    </recommendedName>
</protein>
<dbReference type="Gene3D" id="3.40.50.1000">
    <property type="entry name" value="HAD superfamily/HAD-like"/>
    <property type="match status" value="1"/>
</dbReference>
<dbReference type="Pfam" id="PF13419">
    <property type="entry name" value="HAD_2"/>
    <property type="match status" value="1"/>
</dbReference>
<gene>
    <name evidence="11" type="ORF">PK98_02795</name>
</gene>